<gene>
    <name evidence="3" type="ORF">COHA_005806</name>
</gene>
<evidence type="ECO:0000313" key="4">
    <source>
        <dbReference type="Proteomes" id="UP001205105"/>
    </source>
</evidence>
<keyword evidence="4" id="KW-1185">Reference proteome</keyword>
<keyword evidence="2" id="KW-0812">Transmembrane</keyword>
<evidence type="ECO:0000313" key="3">
    <source>
        <dbReference type="EMBL" id="KAI7840507.1"/>
    </source>
</evidence>
<comment type="caution">
    <text evidence="3">The sequence shown here is derived from an EMBL/GenBank/DDBJ whole genome shotgun (WGS) entry which is preliminary data.</text>
</comment>
<organism evidence="3 4">
    <name type="scientific">Chlorella ohadii</name>
    <dbReference type="NCBI Taxonomy" id="2649997"/>
    <lineage>
        <taxon>Eukaryota</taxon>
        <taxon>Viridiplantae</taxon>
        <taxon>Chlorophyta</taxon>
        <taxon>core chlorophytes</taxon>
        <taxon>Trebouxiophyceae</taxon>
        <taxon>Chlorellales</taxon>
        <taxon>Chlorellaceae</taxon>
        <taxon>Chlorella clade</taxon>
        <taxon>Chlorella</taxon>
    </lineage>
</organism>
<dbReference type="Proteomes" id="UP001205105">
    <property type="component" value="Unassembled WGS sequence"/>
</dbReference>
<name>A0AAD5DMU4_9CHLO</name>
<protein>
    <submittedName>
        <fullName evidence="3">Uncharacterized protein</fullName>
    </submittedName>
</protein>
<evidence type="ECO:0000256" key="2">
    <source>
        <dbReference type="SAM" id="Phobius"/>
    </source>
</evidence>
<keyword evidence="1" id="KW-0175">Coiled coil</keyword>
<proteinExistence type="predicted"/>
<dbReference type="EMBL" id="JADXDR010000079">
    <property type="protein sequence ID" value="KAI7840507.1"/>
    <property type="molecule type" value="Genomic_DNA"/>
</dbReference>
<evidence type="ECO:0000256" key="1">
    <source>
        <dbReference type="SAM" id="Coils"/>
    </source>
</evidence>
<feature type="coiled-coil region" evidence="1">
    <location>
        <begin position="61"/>
        <end position="98"/>
    </location>
</feature>
<reference evidence="3" key="1">
    <citation type="submission" date="2020-11" db="EMBL/GenBank/DDBJ databases">
        <title>Chlorella ohadii genome sequencing and assembly.</title>
        <authorList>
            <person name="Murik O."/>
            <person name="Treves H."/>
            <person name="Kedem I."/>
            <person name="Shotland Y."/>
            <person name="Kaplan A."/>
        </authorList>
    </citation>
    <scope>NUCLEOTIDE SEQUENCE</scope>
    <source>
        <strain evidence="3">1</strain>
    </source>
</reference>
<keyword evidence="2" id="KW-1133">Transmembrane helix</keyword>
<sequence>MDQFYALTLGYFVGDMAALVLFLVLWRGYQDIAYLAQRQGRQRSAQPTLPSPTTLLAALLLQQAQQARAEAQQRQAAMQQLEARIQALEDKMGSRANRRKDEEA</sequence>
<accession>A0AAD5DMU4</accession>
<keyword evidence="2" id="KW-0472">Membrane</keyword>
<feature type="transmembrane region" description="Helical" evidence="2">
    <location>
        <begin position="6"/>
        <end position="26"/>
    </location>
</feature>
<dbReference type="AlphaFoldDB" id="A0AAD5DMU4"/>